<accession>A0A0B2VW09</accession>
<name>A0A0B2VW09_TOXCA</name>
<reference evidence="1 2" key="1">
    <citation type="submission" date="2014-11" db="EMBL/GenBank/DDBJ databases">
        <title>Genetic blueprint of the zoonotic pathogen Toxocara canis.</title>
        <authorList>
            <person name="Zhu X.-Q."/>
            <person name="Korhonen P.K."/>
            <person name="Cai H."/>
            <person name="Young N.D."/>
            <person name="Nejsum P."/>
            <person name="von Samson-Himmelstjerna G."/>
            <person name="Boag P.R."/>
            <person name="Tan P."/>
            <person name="Li Q."/>
            <person name="Min J."/>
            <person name="Yang Y."/>
            <person name="Wang X."/>
            <person name="Fang X."/>
            <person name="Hall R.S."/>
            <person name="Hofmann A."/>
            <person name="Sternberg P.W."/>
            <person name="Jex A.R."/>
            <person name="Gasser R.B."/>
        </authorList>
    </citation>
    <scope>NUCLEOTIDE SEQUENCE [LARGE SCALE GENOMIC DNA]</scope>
    <source>
        <strain evidence="1">PN_DK_2014</strain>
    </source>
</reference>
<keyword evidence="2" id="KW-1185">Reference proteome</keyword>
<organism evidence="1 2">
    <name type="scientific">Toxocara canis</name>
    <name type="common">Canine roundworm</name>
    <dbReference type="NCBI Taxonomy" id="6265"/>
    <lineage>
        <taxon>Eukaryota</taxon>
        <taxon>Metazoa</taxon>
        <taxon>Ecdysozoa</taxon>
        <taxon>Nematoda</taxon>
        <taxon>Chromadorea</taxon>
        <taxon>Rhabditida</taxon>
        <taxon>Spirurina</taxon>
        <taxon>Ascaridomorpha</taxon>
        <taxon>Ascaridoidea</taxon>
        <taxon>Toxocaridae</taxon>
        <taxon>Toxocara</taxon>
    </lineage>
</organism>
<evidence type="ECO:0000313" key="2">
    <source>
        <dbReference type="Proteomes" id="UP000031036"/>
    </source>
</evidence>
<dbReference type="EMBL" id="JPKZ01000761">
    <property type="protein sequence ID" value="KHN85542.1"/>
    <property type="molecule type" value="Genomic_DNA"/>
</dbReference>
<evidence type="ECO:0000313" key="1">
    <source>
        <dbReference type="EMBL" id="KHN85542.1"/>
    </source>
</evidence>
<dbReference type="Proteomes" id="UP000031036">
    <property type="component" value="Unassembled WGS sequence"/>
</dbReference>
<protein>
    <submittedName>
        <fullName evidence="1">Uncharacterized protein</fullName>
    </submittedName>
</protein>
<sequence>MPVSRRQFFHCIILSPCNIRILKKDRGGPVGGAEVNPASQETVVYLGCKYVCIYMPYILRCCDIRIKDCNCHVLKLRQQQVTKHKFGIVWRFHNKSGRSSNGRKGISAQV</sequence>
<dbReference type="AlphaFoldDB" id="A0A0B2VW09"/>
<comment type="caution">
    <text evidence="1">The sequence shown here is derived from an EMBL/GenBank/DDBJ whole genome shotgun (WGS) entry which is preliminary data.</text>
</comment>
<gene>
    <name evidence="1" type="ORF">Tcan_00223</name>
</gene>
<proteinExistence type="predicted"/>